<evidence type="ECO:0000313" key="2">
    <source>
        <dbReference type="EMBL" id="KRZ06800.1"/>
    </source>
</evidence>
<accession>A0A0V1E973</accession>
<keyword evidence="5" id="KW-1185">Reference proteome</keyword>
<evidence type="ECO:0000313" key="1">
    <source>
        <dbReference type="EMBL" id="KRY70340.1"/>
    </source>
</evidence>
<organism evidence="1 4">
    <name type="scientific">Trichinella pseudospiralis</name>
    <name type="common">Parasitic roundworm</name>
    <dbReference type="NCBI Taxonomy" id="6337"/>
    <lineage>
        <taxon>Eukaryota</taxon>
        <taxon>Metazoa</taxon>
        <taxon>Ecdysozoa</taxon>
        <taxon>Nematoda</taxon>
        <taxon>Enoplea</taxon>
        <taxon>Dorylaimia</taxon>
        <taxon>Trichinellida</taxon>
        <taxon>Trichinellidae</taxon>
        <taxon>Trichinella</taxon>
    </lineage>
</organism>
<dbReference type="EMBL" id="JYDR01000075">
    <property type="protein sequence ID" value="KRY70340.1"/>
    <property type="molecule type" value="Genomic_DNA"/>
</dbReference>
<dbReference type="Proteomes" id="UP000054805">
    <property type="component" value="Unassembled WGS sequence"/>
</dbReference>
<dbReference type="EMBL" id="JYDS01000432">
    <property type="protein sequence ID" value="KRZ06800.1"/>
    <property type="molecule type" value="Genomic_DNA"/>
</dbReference>
<dbReference type="Proteomes" id="UP000054632">
    <property type="component" value="Unassembled WGS sequence"/>
</dbReference>
<dbReference type="Proteomes" id="UP000054826">
    <property type="component" value="Unassembled WGS sequence"/>
</dbReference>
<evidence type="ECO:0000313" key="5">
    <source>
        <dbReference type="Proteomes" id="UP000054805"/>
    </source>
</evidence>
<reference evidence="4 5" key="1">
    <citation type="submission" date="2015-01" db="EMBL/GenBank/DDBJ databases">
        <title>Evolution of Trichinella species and genotypes.</title>
        <authorList>
            <person name="Korhonen P.K."/>
            <person name="Edoardo P."/>
            <person name="Giuseppe L.R."/>
            <person name="Gasser R.B."/>
        </authorList>
    </citation>
    <scope>NUCLEOTIDE SEQUENCE [LARGE SCALE GENOMIC DNA]</scope>
    <source>
        <strain evidence="1">ISS13</strain>
        <strain evidence="3">ISS176</strain>
        <strain evidence="2">ISS588</strain>
    </source>
</reference>
<dbReference type="EMBL" id="JYDV01000229">
    <property type="protein sequence ID" value="KRZ24114.1"/>
    <property type="molecule type" value="Genomic_DNA"/>
</dbReference>
<evidence type="ECO:0000313" key="4">
    <source>
        <dbReference type="Proteomes" id="UP000054632"/>
    </source>
</evidence>
<evidence type="ECO:0000313" key="3">
    <source>
        <dbReference type="EMBL" id="KRZ24114.1"/>
    </source>
</evidence>
<comment type="caution">
    <text evidence="1">The sequence shown here is derived from an EMBL/GenBank/DDBJ whole genome shotgun (WGS) entry which is preliminary data.</text>
</comment>
<sequence length="168" mass="19609">MQYALENCGYSFRIFIVLGGDQLFLQRIMVHGLVRYARMRHILVGPARNVIVESLIQYQLLFGLLGINYHTHGFGCAAAALLLAMLEGWKLKNILMGTMAVHSVYPLKSAENDSKLIWKNWILRRSWPAIFWHYYDREKYGSIKVFPQTMKTLQNWIREKAVELGRDF</sequence>
<dbReference type="AlphaFoldDB" id="A0A0V1E973"/>
<name>A0A0V1E973_TRIPS</name>
<protein>
    <submittedName>
        <fullName evidence="1">Uncharacterized protein</fullName>
    </submittedName>
</protein>
<proteinExistence type="predicted"/>
<gene>
    <name evidence="1" type="ORF">T4A_4228</name>
    <name evidence="2" type="ORF">T4B_9683</name>
    <name evidence="3" type="ORF">T4C_7599</name>
</gene>